<organism evidence="3 4">
    <name type="scientific">Coleophoma cylindrospora</name>
    <dbReference type="NCBI Taxonomy" id="1849047"/>
    <lineage>
        <taxon>Eukaryota</taxon>
        <taxon>Fungi</taxon>
        <taxon>Dikarya</taxon>
        <taxon>Ascomycota</taxon>
        <taxon>Pezizomycotina</taxon>
        <taxon>Leotiomycetes</taxon>
        <taxon>Helotiales</taxon>
        <taxon>Dermateaceae</taxon>
        <taxon>Coleophoma</taxon>
    </lineage>
</organism>
<protein>
    <recommendedName>
        <fullName evidence="5">Mid2 domain-containing protein</fullName>
    </recommendedName>
</protein>
<dbReference type="OrthoDB" id="4770059at2759"/>
<evidence type="ECO:0000313" key="4">
    <source>
        <dbReference type="Proteomes" id="UP000256645"/>
    </source>
</evidence>
<comment type="caution">
    <text evidence="3">The sequence shown here is derived from an EMBL/GenBank/DDBJ whole genome shotgun (WGS) entry which is preliminary data.</text>
</comment>
<evidence type="ECO:0008006" key="5">
    <source>
        <dbReference type="Google" id="ProtNLM"/>
    </source>
</evidence>
<accession>A0A3D8Q3X3</accession>
<evidence type="ECO:0000313" key="3">
    <source>
        <dbReference type="EMBL" id="RDW56553.1"/>
    </source>
</evidence>
<keyword evidence="4" id="KW-1185">Reference proteome</keyword>
<proteinExistence type="predicted"/>
<gene>
    <name evidence="3" type="ORF">BP6252_14103</name>
</gene>
<keyword evidence="2" id="KW-1133">Transmembrane helix</keyword>
<feature type="transmembrane region" description="Helical" evidence="2">
    <location>
        <begin position="229"/>
        <end position="250"/>
    </location>
</feature>
<keyword evidence="2" id="KW-0812">Transmembrane</keyword>
<reference evidence="3 4" key="1">
    <citation type="journal article" date="2018" name="IMA Fungus">
        <title>IMA Genome-F 9: Draft genome sequence of Annulohypoxylon stygium, Aspergillus mulundensis, Berkeleyomyces basicola (syn. Thielaviopsis basicola), Ceratocystis smalleyi, two Cercospora beticola strains, Coleophoma cylindrospora, Fusarium fracticaudum, Phialophora cf. hyalina, and Morchella septimelata.</title>
        <authorList>
            <person name="Wingfield B.D."/>
            <person name="Bills G.F."/>
            <person name="Dong Y."/>
            <person name="Huang W."/>
            <person name="Nel W.J."/>
            <person name="Swalarsk-Parry B.S."/>
            <person name="Vaghefi N."/>
            <person name="Wilken P.M."/>
            <person name="An Z."/>
            <person name="de Beer Z.W."/>
            <person name="De Vos L."/>
            <person name="Chen L."/>
            <person name="Duong T.A."/>
            <person name="Gao Y."/>
            <person name="Hammerbacher A."/>
            <person name="Kikkert J.R."/>
            <person name="Li Y."/>
            <person name="Li H."/>
            <person name="Li K."/>
            <person name="Li Q."/>
            <person name="Liu X."/>
            <person name="Ma X."/>
            <person name="Naidoo K."/>
            <person name="Pethybridge S.J."/>
            <person name="Sun J."/>
            <person name="Steenkamp E.T."/>
            <person name="van der Nest M.A."/>
            <person name="van Wyk S."/>
            <person name="Wingfield M.J."/>
            <person name="Xiong C."/>
            <person name="Yue Q."/>
            <person name="Zhang X."/>
        </authorList>
    </citation>
    <scope>NUCLEOTIDE SEQUENCE [LARGE SCALE GENOMIC DNA]</scope>
    <source>
        <strain evidence="3 4">BP6252</strain>
    </source>
</reference>
<feature type="region of interest" description="Disordered" evidence="1">
    <location>
        <begin position="291"/>
        <end position="312"/>
    </location>
</feature>
<dbReference type="Proteomes" id="UP000256645">
    <property type="component" value="Unassembled WGS sequence"/>
</dbReference>
<name>A0A3D8Q3X3_9HELO</name>
<evidence type="ECO:0000256" key="2">
    <source>
        <dbReference type="SAM" id="Phobius"/>
    </source>
</evidence>
<dbReference type="AlphaFoldDB" id="A0A3D8Q3X3"/>
<keyword evidence="2" id="KW-0472">Membrane</keyword>
<dbReference type="EMBL" id="PDLM01000039">
    <property type="protein sequence ID" value="RDW56553.1"/>
    <property type="molecule type" value="Genomic_DNA"/>
</dbReference>
<sequence length="312" mass="33822">MTTTITDLDSTSSFNRGPLTTPFLPAASCLSTLTWNPPSLYFGHWTTNEFNSACFPKPSGSQSTTHWEIYYYSPGICPLGWNEVATFSSVFPGFSRALFMAPDVTAFLCCPTGYTYTPNIGHQCRGTAIAGSTYTWRSVDSTSVSAFTIEATQTIDIYGDGIPIWRQRTDPTSFSFPEITATSPTSSPTVTAPFSIPFSPTTTLITPITSTLTPTFTPPTKSTSSSVKVGVGVGVPLGLIVIILGILFYIRHYKRHAIPGQAQFADQTQPETPSKGLRGSTELAELYTLPAELYTDDPSGRSTRYPHELPTS</sequence>
<evidence type="ECO:0000256" key="1">
    <source>
        <dbReference type="SAM" id="MobiDB-lite"/>
    </source>
</evidence>